<dbReference type="PANTHER" id="PTHR21716">
    <property type="entry name" value="TRANSMEMBRANE PROTEIN"/>
    <property type="match status" value="1"/>
</dbReference>
<dbReference type="EMBL" id="AUZM01000033">
    <property type="protein sequence ID" value="ERT06630.1"/>
    <property type="molecule type" value="Genomic_DNA"/>
</dbReference>
<feature type="transmembrane region" description="Helical" evidence="7">
    <location>
        <begin position="203"/>
        <end position="224"/>
    </location>
</feature>
<evidence type="ECO:0000256" key="6">
    <source>
        <dbReference type="SAM" id="MobiDB-lite"/>
    </source>
</evidence>
<keyword evidence="4 7" id="KW-1133">Transmembrane helix</keyword>
<dbReference type="OrthoDB" id="464097at2"/>
<evidence type="ECO:0000313" key="9">
    <source>
        <dbReference type="Proteomes" id="UP000017127"/>
    </source>
</evidence>
<feature type="transmembrane region" description="Helical" evidence="7">
    <location>
        <begin position="153"/>
        <end position="171"/>
    </location>
</feature>
<organism evidence="8 9">
    <name type="scientific">Lyngbya aestuarii BL J</name>
    <dbReference type="NCBI Taxonomy" id="1348334"/>
    <lineage>
        <taxon>Bacteria</taxon>
        <taxon>Bacillati</taxon>
        <taxon>Cyanobacteriota</taxon>
        <taxon>Cyanophyceae</taxon>
        <taxon>Oscillatoriophycideae</taxon>
        <taxon>Oscillatoriales</taxon>
        <taxon>Microcoleaceae</taxon>
        <taxon>Lyngbya</taxon>
    </lineage>
</organism>
<evidence type="ECO:0000256" key="3">
    <source>
        <dbReference type="ARBA" id="ARBA00022692"/>
    </source>
</evidence>
<feature type="transmembrane region" description="Helical" evidence="7">
    <location>
        <begin position="9"/>
        <end position="26"/>
    </location>
</feature>
<name>U7QHS1_9CYAN</name>
<evidence type="ECO:0000256" key="5">
    <source>
        <dbReference type="ARBA" id="ARBA00023136"/>
    </source>
</evidence>
<evidence type="ECO:0000256" key="2">
    <source>
        <dbReference type="ARBA" id="ARBA00009773"/>
    </source>
</evidence>
<evidence type="ECO:0000313" key="8">
    <source>
        <dbReference type="EMBL" id="ERT06630.1"/>
    </source>
</evidence>
<feature type="transmembrane region" description="Helical" evidence="7">
    <location>
        <begin position="230"/>
        <end position="250"/>
    </location>
</feature>
<gene>
    <name evidence="8" type="ORF">M595_3385</name>
</gene>
<proteinExistence type="inferred from homology"/>
<evidence type="ECO:0000256" key="1">
    <source>
        <dbReference type="ARBA" id="ARBA00004141"/>
    </source>
</evidence>
<comment type="similarity">
    <text evidence="2">Belongs to the autoinducer-2 exporter (AI-2E) (TC 2.A.86) family.</text>
</comment>
<accession>U7QHS1</accession>
<dbReference type="InterPro" id="IPR002549">
    <property type="entry name" value="AI-2E-like"/>
</dbReference>
<dbReference type="Proteomes" id="UP000017127">
    <property type="component" value="Unassembled WGS sequence"/>
</dbReference>
<dbReference type="PATRIC" id="fig|1348334.3.peg.3273"/>
<feature type="transmembrane region" description="Helical" evidence="7">
    <location>
        <begin position="257"/>
        <end position="277"/>
    </location>
</feature>
<comment type="caution">
    <text evidence="8">The sequence shown here is derived from an EMBL/GenBank/DDBJ whole genome shotgun (WGS) entry which is preliminary data.</text>
</comment>
<evidence type="ECO:0008006" key="10">
    <source>
        <dbReference type="Google" id="ProtNLM"/>
    </source>
</evidence>
<sequence>MFSPVQNSLITWVLVLVASGLTISAFEYIGELISILVTAGLIAFILNYAVAKLQRLIPRGLAAALVYLVAALVVIVIALTVVPPVIIQGRQLITRLPELIESGKQQLAEFQAWGLERSLPIDVGILQQKLLVNLQGKAEAIAATSLGLVVGTFNWFIDFILILVIAFYMLLDGERLWDGITSFLSPKVRYIFTDCLARNLQGFVVGQFILGLFMAVSLTISFFLLKVPFFLLFAVFIGLLEIIPFVGATLGIGTVTIIVAFIDWWLALQVLLVAIIFQQIKDNLVTPRIMGNITGLSPVIIFSSLLLGGRIGGLLGVILAIPLTGVIKSIFEVILDPSSPPQTGSFFKNPLDEVEGENRQSQETEEQSSLIVNN</sequence>
<protein>
    <recommendedName>
        <fullName evidence="10">AI-2E family transporter</fullName>
    </recommendedName>
</protein>
<dbReference type="Pfam" id="PF01594">
    <property type="entry name" value="AI-2E_transport"/>
    <property type="match status" value="1"/>
</dbReference>
<comment type="subcellular location">
    <subcellularLocation>
        <location evidence="1">Membrane</location>
        <topology evidence="1">Multi-pass membrane protein</topology>
    </subcellularLocation>
</comment>
<keyword evidence="5 7" id="KW-0472">Membrane</keyword>
<dbReference type="GO" id="GO:0055085">
    <property type="term" value="P:transmembrane transport"/>
    <property type="evidence" value="ECO:0007669"/>
    <property type="project" value="TreeGrafter"/>
</dbReference>
<keyword evidence="9" id="KW-1185">Reference proteome</keyword>
<feature type="transmembrane region" description="Helical" evidence="7">
    <location>
        <begin position="32"/>
        <end position="50"/>
    </location>
</feature>
<evidence type="ECO:0000256" key="4">
    <source>
        <dbReference type="ARBA" id="ARBA00022989"/>
    </source>
</evidence>
<dbReference type="AlphaFoldDB" id="U7QHS1"/>
<feature type="transmembrane region" description="Helical" evidence="7">
    <location>
        <begin position="62"/>
        <end position="87"/>
    </location>
</feature>
<reference evidence="8 9" key="1">
    <citation type="journal article" date="2013" name="Front. Microbiol.">
        <title>Comparative genomic analyses of the cyanobacterium, Lyngbya aestuarii BL J, a powerful hydrogen producer.</title>
        <authorList>
            <person name="Kothari A."/>
            <person name="Vaughn M."/>
            <person name="Garcia-Pichel F."/>
        </authorList>
    </citation>
    <scope>NUCLEOTIDE SEQUENCE [LARGE SCALE GENOMIC DNA]</scope>
    <source>
        <strain evidence="8 9">BL J</strain>
    </source>
</reference>
<dbReference type="PANTHER" id="PTHR21716:SF66">
    <property type="entry name" value="TRANSPORT PROTEIN SLL0063-RELATED"/>
    <property type="match status" value="1"/>
</dbReference>
<dbReference type="GO" id="GO:0016020">
    <property type="term" value="C:membrane"/>
    <property type="evidence" value="ECO:0007669"/>
    <property type="project" value="UniProtKB-SubCell"/>
</dbReference>
<keyword evidence="3 7" id="KW-0812">Transmembrane</keyword>
<evidence type="ECO:0000256" key="7">
    <source>
        <dbReference type="SAM" id="Phobius"/>
    </source>
</evidence>
<feature type="region of interest" description="Disordered" evidence="6">
    <location>
        <begin position="346"/>
        <end position="374"/>
    </location>
</feature>